<gene>
    <name evidence="1" type="ORF">ENV14_07045</name>
</gene>
<accession>A0A7C4FGC5</accession>
<dbReference type="EMBL" id="DTFF01000063">
    <property type="protein sequence ID" value="HGI88123.1"/>
    <property type="molecule type" value="Genomic_DNA"/>
</dbReference>
<protein>
    <submittedName>
        <fullName evidence="1">Uncharacterized protein</fullName>
    </submittedName>
</protein>
<reference evidence="1" key="1">
    <citation type="journal article" date="2020" name="mSystems">
        <title>Genome- and Community-Level Interaction Insights into Carbon Utilization and Element Cycling Functions of Hydrothermarchaeota in Hydrothermal Sediment.</title>
        <authorList>
            <person name="Zhou Z."/>
            <person name="Liu Y."/>
            <person name="Xu W."/>
            <person name="Pan J."/>
            <person name="Luo Z.H."/>
            <person name="Li M."/>
        </authorList>
    </citation>
    <scope>NUCLEOTIDE SEQUENCE [LARGE SCALE GENOMIC DNA]</scope>
    <source>
        <strain evidence="1">SpSt-732</strain>
    </source>
</reference>
<proteinExistence type="predicted"/>
<sequence>MFKFIHVDKGVLRKLPTELYEFLWMPMLMARLPDCRPRDSFLFDCIFTKFTENPYTTLMLLSKVPQKTRVVDEMPFSARRVANIMCSAVNITQNLSAMAGEVVRDDYSRLYQIIERVAEFKDAVISYRVFLRTRRYVIPAEKVKESTFRIASRSTRKALEYLCCIEKGVVKSTAVEAQPVYTLAFFSKDFSDGGIVVDKKVIRLKSLAKLVKIFEEQLVKLIEGQIKPY</sequence>
<name>A0A7C4FGC5_9CREN</name>
<evidence type="ECO:0000313" key="1">
    <source>
        <dbReference type="EMBL" id="HGI88123.1"/>
    </source>
</evidence>
<comment type="caution">
    <text evidence="1">The sequence shown here is derived from an EMBL/GenBank/DDBJ whole genome shotgun (WGS) entry which is preliminary data.</text>
</comment>
<dbReference type="AlphaFoldDB" id="A0A7C4FGC5"/>
<organism evidence="1">
    <name type="scientific">Ignisphaera aggregans</name>
    <dbReference type="NCBI Taxonomy" id="334771"/>
    <lineage>
        <taxon>Archaea</taxon>
        <taxon>Thermoproteota</taxon>
        <taxon>Thermoprotei</taxon>
        <taxon>Desulfurococcales</taxon>
        <taxon>Desulfurococcaceae</taxon>
        <taxon>Ignisphaera</taxon>
    </lineage>
</organism>